<comment type="catalytic activity">
    <reaction evidence="21">
        <text>resolvin E1 + NAD(+) = 18-oxo-resolvin E1 + NADH + H(+)</text>
        <dbReference type="Rhea" id="RHEA:49244"/>
        <dbReference type="ChEBI" id="CHEBI:15378"/>
        <dbReference type="ChEBI" id="CHEBI:57540"/>
        <dbReference type="ChEBI" id="CHEBI:57945"/>
        <dbReference type="ChEBI" id="CHEBI:91000"/>
        <dbReference type="ChEBI" id="CHEBI:91001"/>
    </reaction>
    <physiologicalReaction direction="left-to-right" evidence="21">
        <dbReference type="Rhea" id="RHEA:49245"/>
    </physiologicalReaction>
</comment>
<comment type="caution">
    <text evidence="23">The sequence shown here is derived from an EMBL/GenBank/DDBJ whole genome shotgun (WGS) entry which is preliminary data.</text>
</comment>
<evidence type="ECO:0000256" key="14">
    <source>
        <dbReference type="ARBA" id="ARBA00048170"/>
    </source>
</evidence>
<keyword evidence="2" id="KW-0560">Oxidoreductase</keyword>
<dbReference type="GO" id="GO:0005737">
    <property type="term" value="C:cytoplasm"/>
    <property type="evidence" value="ECO:0007669"/>
    <property type="project" value="TreeGrafter"/>
</dbReference>
<gene>
    <name evidence="23" type="ORF">DCHRY22_LOCUS5883</name>
</gene>
<dbReference type="EC" id="1.1.1.232" evidence="4"/>
<evidence type="ECO:0000256" key="3">
    <source>
        <dbReference type="ARBA" id="ARBA00038968"/>
    </source>
</evidence>
<dbReference type="Pfam" id="PF00106">
    <property type="entry name" value="adh_short"/>
    <property type="match status" value="1"/>
</dbReference>
<protein>
    <recommendedName>
        <fullName evidence="5">15-hydroxyprostaglandin dehydrogenase [NAD(+)]</fullName>
        <ecNumber evidence="3">1.1.1.141</ecNumber>
        <ecNumber evidence="4">1.1.1.232</ecNumber>
    </recommendedName>
    <alternativeName>
        <fullName evidence="7">Eicosanoid/docosanoid dehydrogenase [NAD(+)]</fullName>
    </alternativeName>
    <alternativeName>
        <fullName evidence="6">Prostaglandin dehydrogenase 1</fullName>
    </alternativeName>
</protein>
<evidence type="ECO:0000256" key="19">
    <source>
        <dbReference type="ARBA" id="ARBA00048921"/>
    </source>
</evidence>
<evidence type="ECO:0000256" key="18">
    <source>
        <dbReference type="ARBA" id="ARBA00048739"/>
    </source>
</evidence>
<dbReference type="EMBL" id="CAKASE010000052">
    <property type="protein sequence ID" value="CAG9564968.1"/>
    <property type="molecule type" value="Genomic_DNA"/>
</dbReference>
<evidence type="ECO:0000256" key="17">
    <source>
        <dbReference type="ARBA" id="ARBA00048611"/>
    </source>
</evidence>
<reference evidence="23" key="1">
    <citation type="submission" date="2021-09" db="EMBL/GenBank/DDBJ databases">
        <authorList>
            <person name="Martin H S."/>
        </authorList>
    </citation>
    <scope>NUCLEOTIDE SEQUENCE</scope>
</reference>
<evidence type="ECO:0000256" key="2">
    <source>
        <dbReference type="ARBA" id="ARBA00023002"/>
    </source>
</evidence>
<comment type="catalytic activity">
    <reaction evidence="20">
        <text>(15S)-hydroxy-(5Z,8Z,11Z,13E)-eicosatetraenoate + NAD(+) = 15-oxo-(5Z,8Z,11Z,13E)-eicosatetraenoate + NADH + H(+)</text>
        <dbReference type="Rhea" id="RHEA:23260"/>
        <dbReference type="ChEBI" id="CHEBI:15378"/>
        <dbReference type="ChEBI" id="CHEBI:57409"/>
        <dbReference type="ChEBI" id="CHEBI:57410"/>
        <dbReference type="ChEBI" id="CHEBI:57540"/>
        <dbReference type="ChEBI" id="CHEBI:57945"/>
        <dbReference type="EC" id="1.1.1.232"/>
    </reaction>
    <physiologicalReaction direction="left-to-right" evidence="20">
        <dbReference type="Rhea" id="RHEA:23261"/>
    </physiologicalReaction>
</comment>
<comment type="catalytic activity">
    <reaction evidence="19">
        <text>resolvin D2 + NAD(+) = 16-oxoresolvin D2 + NADH + H(+)</text>
        <dbReference type="Rhea" id="RHEA:53588"/>
        <dbReference type="ChEBI" id="CHEBI:15378"/>
        <dbReference type="ChEBI" id="CHEBI:57540"/>
        <dbReference type="ChEBI" id="CHEBI:57945"/>
        <dbReference type="ChEBI" id="CHEBI:133367"/>
        <dbReference type="ChEBI" id="CHEBI:137498"/>
    </reaction>
    <physiologicalReaction direction="left-to-right" evidence="19">
        <dbReference type="Rhea" id="RHEA:53589"/>
    </physiologicalReaction>
</comment>
<organism evidence="23 24">
    <name type="scientific">Danaus chrysippus</name>
    <name type="common">African queen</name>
    <dbReference type="NCBI Taxonomy" id="151541"/>
    <lineage>
        <taxon>Eukaryota</taxon>
        <taxon>Metazoa</taxon>
        <taxon>Ecdysozoa</taxon>
        <taxon>Arthropoda</taxon>
        <taxon>Hexapoda</taxon>
        <taxon>Insecta</taxon>
        <taxon>Pterygota</taxon>
        <taxon>Neoptera</taxon>
        <taxon>Endopterygota</taxon>
        <taxon>Lepidoptera</taxon>
        <taxon>Glossata</taxon>
        <taxon>Ditrysia</taxon>
        <taxon>Papilionoidea</taxon>
        <taxon>Nymphalidae</taxon>
        <taxon>Danainae</taxon>
        <taxon>Danaini</taxon>
        <taxon>Danaina</taxon>
        <taxon>Danaus</taxon>
        <taxon>Anosia</taxon>
    </lineage>
</organism>
<evidence type="ECO:0000256" key="15">
    <source>
        <dbReference type="ARBA" id="ARBA00048393"/>
    </source>
</evidence>
<comment type="catalytic activity">
    <reaction evidence="13">
        <text>(11R)-hydroxy-(5Z,8Z,12E,14Z)-eicosatetraenoate + NAD(+) = 11-oxo-(5Z,8Z,12E,14Z)-eicosatetraenoate + NADH + H(+)</text>
        <dbReference type="Rhea" id="RHEA:48640"/>
        <dbReference type="ChEBI" id="CHEBI:15378"/>
        <dbReference type="ChEBI" id="CHEBI:57540"/>
        <dbReference type="ChEBI" id="CHEBI:57945"/>
        <dbReference type="ChEBI" id="CHEBI:78836"/>
        <dbReference type="ChEBI" id="CHEBI:90697"/>
    </reaction>
    <physiologicalReaction direction="left-to-right" evidence="13">
        <dbReference type="Rhea" id="RHEA:48641"/>
    </physiologicalReaction>
</comment>
<evidence type="ECO:0000256" key="6">
    <source>
        <dbReference type="ARBA" id="ARBA00041812"/>
    </source>
</evidence>
<dbReference type="PROSITE" id="PS00061">
    <property type="entry name" value="ADH_SHORT"/>
    <property type="match status" value="1"/>
</dbReference>
<evidence type="ECO:0000256" key="8">
    <source>
        <dbReference type="ARBA" id="ARBA00045705"/>
    </source>
</evidence>
<evidence type="ECO:0000256" key="22">
    <source>
        <dbReference type="RuleBase" id="RU000363"/>
    </source>
</evidence>
<evidence type="ECO:0000313" key="23">
    <source>
        <dbReference type="EMBL" id="CAG9564968.1"/>
    </source>
</evidence>
<evidence type="ECO:0000256" key="11">
    <source>
        <dbReference type="ARBA" id="ARBA00048008"/>
    </source>
</evidence>
<evidence type="ECO:0000256" key="7">
    <source>
        <dbReference type="ARBA" id="ARBA00042026"/>
    </source>
</evidence>
<evidence type="ECO:0000256" key="5">
    <source>
        <dbReference type="ARBA" id="ARBA00040276"/>
    </source>
</evidence>
<evidence type="ECO:0000256" key="10">
    <source>
        <dbReference type="ARBA" id="ARBA00047672"/>
    </source>
</evidence>
<dbReference type="EC" id="1.1.1.141" evidence="3"/>
<dbReference type="AlphaFoldDB" id="A0A8J2W089"/>
<evidence type="ECO:0000313" key="24">
    <source>
        <dbReference type="Proteomes" id="UP000789524"/>
    </source>
</evidence>
<dbReference type="InterPro" id="IPR002347">
    <property type="entry name" value="SDR_fam"/>
</dbReference>
<name>A0A8J2W089_9NEOP</name>
<evidence type="ECO:0000256" key="12">
    <source>
        <dbReference type="ARBA" id="ARBA00048140"/>
    </source>
</evidence>
<comment type="catalytic activity">
    <reaction evidence="14">
        <text>resolvin D1 + NAD(+) = 17-oxoresolvin D1 + NADH + H(+)</text>
        <dbReference type="Rhea" id="RHEA:50128"/>
        <dbReference type="ChEBI" id="CHEBI:15378"/>
        <dbReference type="ChEBI" id="CHEBI:57540"/>
        <dbReference type="ChEBI" id="CHEBI:57945"/>
        <dbReference type="ChEBI" id="CHEBI:132079"/>
        <dbReference type="ChEBI" id="CHEBI:132081"/>
    </reaction>
    <physiologicalReaction direction="left-to-right" evidence="14">
        <dbReference type="Rhea" id="RHEA:50129"/>
    </physiologicalReaction>
</comment>
<proteinExistence type="inferred from homology"/>
<comment type="catalytic activity">
    <reaction evidence="11">
        <text>14-hydroxy-(4Z,7Z,10Z,12E,16Z,19Z)-docosahexaenoate + NAD(+) = 14-oxo-(4Z,7Z,10Z,12E,16Z,19Z)-docosahexaenoate + NADH + H(+)</text>
        <dbReference type="Rhea" id="RHEA:48952"/>
        <dbReference type="ChEBI" id="CHEBI:15378"/>
        <dbReference type="ChEBI" id="CHEBI:57540"/>
        <dbReference type="ChEBI" id="CHEBI:57945"/>
        <dbReference type="ChEBI" id="CHEBI:90866"/>
        <dbReference type="ChEBI" id="CHEBI:90867"/>
    </reaction>
    <physiologicalReaction direction="left-to-right" evidence="11">
        <dbReference type="Rhea" id="RHEA:48953"/>
    </physiologicalReaction>
</comment>
<comment type="catalytic activity">
    <reaction evidence="12">
        <text>15-oxo-(5S,6R)-dihydroxy-(7E,9E,11Z)-eicosatrienoate + NADH + H(+) = (5S,6R,15S)-trihydroxy-(7E,9E,11Z)-eicosatrienoate + NAD(+)</text>
        <dbReference type="Rhea" id="RHEA:41596"/>
        <dbReference type="ChEBI" id="CHEBI:15378"/>
        <dbReference type="ChEBI" id="CHEBI:57540"/>
        <dbReference type="ChEBI" id="CHEBI:57945"/>
        <dbReference type="ChEBI" id="CHEBI:78325"/>
        <dbReference type="ChEBI" id="CHEBI:78329"/>
    </reaction>
    <physiologicalReaction direction="left-to-right" evidence="12">
        <dbReference type="Rhea" id="RHEA:41597"/>
    </physiologicalReaction>
</comment>
<dbReference type="InterPro" id="IPR020904">
    <property type="entry name" value="Sc_DH/Rdtase_CS"/>
</dbReference>
<dbReference type="PRINTS" id="PR00081">
    <property type="entry name" value="GDHRDH"/>
</dbReference>
<evidence type="ECO:0000256" key="4">
    <source>
        <dbReference type="ARBA" id="ARBA00039060"/>
    </source>
</evidence>
<dbReference type="PANTHER" id="PTHR44229:SF4">
    <property type="entry name" value="15-HYDROXYPROSTAGLANDIN DEHYDROGENASE [NAD(+)]"/>
    <property type="match status" value="1"/>
</dbReference>
<dbReference type="GO" id="GO:0016404">
    <property type="term" value="F:15-hydroxyprostaglandin dehydrogenase (NAD+) activity"/>
    <property type="evidence" value="ECO:0007669"/>
    <property type="project" value="UniProtKB-EC"/>
</dbReference>
<dbReference type="Gene3D" id="3.40.50.720">
    <property type="entry name" value="NAD(P)-binding Rossmann-like Domain"/>
    <property type="match status" value="1"/>
</dbReference>
<sequence>MTSKWEINGKTFLITGGASGLGAAYAESFLEHGAKKVAIVDIDQKAGEQLSEKLNRIYTDKVVFIKCDVSKENEVQTAFEQSLKSLGLIDVIINNAGVMDDSPNKWRTATDVNWQGLISLTMKGVSHMRKDEGGAGGTIINISSAAALIPMPMLPIYSGSKAAVLQLSRSIASPDFNEDTGIRILTLCPGATETPLLSNLGDKFFDTKVSEKTYAKAPPPNTQSVRAVVEAMVKMYREGAAGSIWLSLYDKPGKDVTASMDAAYKQMEQLIWTDEMSD</sequence>
<dbReference type="Proteomes" id="UP000789524">
    <property type="component" value="Unassembled WGS sequence"/>
</dbReference>
<comment type="catalytic activity">
    <reaction evidence="9">
        <text>prostaglandin E1 + NAD(+) = 15-oxoprostaglandin E1 + NADH + H(+)</text>
        <dbReference type="Rhea" id="RHEA:16477"/>
        <dbReference type="ChEBI" id="CHEBI:15378"/>
        <dbReference type="ChEBI" id="CHEBI:57397"/>
        <dbReference type="ChEBI" id="CHEBI:57401"/>
        <dbReference type="ChEBI" id="CHEBI:57540"/>
        <dbReference type="ChEBI" id="CHEBI:57945"/>
    </reaction>
    <physiologicalReaction direction="left-to-right" evidence="9">
        <dbReference type="Rhea" id="RHEA:16478"/>
    </physiologicalReaction>
</comment>
<evidence type="ECO:0000256" key="20">
    <source>
        <dbReference type="ARBA" id="ARBA00049151"/>
    </source>
</evidence>
<keyword evidence="24" id="KW-1185">Reference proteome</keyword>
<evidence type="ECO:0000256" key="1">
    <source>
        <dbReference type="ARBA" id="ARBA00006484"/>
    </source>
</evidence>
<accession>A0A8J2W089</accession>
<comment type="catalytic activity">
    <reaction evidence="17">
        <text>prostaglandin A1 + NAD(+) = 15-oxo-prostaglandin A1 + NADH + H(+)</text>
        <dbReference type="Rhea" id="RHEA:41263"/>
        <dbReference type="ChEBI" id="CHEBI:15378"/>
        <dbReference type="ChEBI" id="CHEBI:57398"/>
        <dbReference type="ChEBI" id="CHEBI:57540"/>
        <dbReference type="ChEBI" id="CHEBI:57945"/>
        <dbReference type="ChEBI" id="CHEBI:85072"/>
    </reaction>
    <physiologicalReaction direction="left-to-right" evidence="17">
        <dbReference type="Rhea" id="RHEA:41264"/>
    </physiologicalReaction>
</comment>
<comment type="catalytic activity">
    <reaction evidence="18">
        <text>prostaglandin E2 + NAD(+) = 15-oxoprostaglandin E2 + NADH + H(+)</text>
        <dbReference type="Rhea" id="RHEA:11876"/>
        <dbReference type="ChEBI" id="CHEBI:15378"/>
        <dbReference type="ChEBI" id="CHEBI:57400"/>
        <dbReference type="ChEBI" id="CHEBI:57540"/>
        <dbReference type="ChEBI" id="CHEBI:57945"/>
        <dbReference type="ChEBI" id="CHEBI:606564"/>
        <dbReference type="EC" id="1.1.1.141"/>
    </reaction>
    <physiologicalReaction direction="left-to-right" evidence="18">
        <dbReference type="Rhea" id="RHEA:11877"/>
    </physiologicalReaction>
</comment>
<evidence type="ECO:0000256" key="21">
    <source>
        <dbReference type="ARBA" id="ARBA00049188"/>
    </source>
</evidence>
<comment type="catalytic activity">
    <reaction evidence="10">
        <text>resolvin D1 + NAD(+) = 8-oxoresolvin D1 + NADH + H(+)</text>
        <dbReference type="Rhea" id="RHEA:50124"/>
        <dbReference type="ChEBI" id="CHEBI:15378"/>
        <dbReference type="ChEBI" id="CHEBI:57540"/>
        <dbReference type="ChEBI" id="CHEBI:57945"/>
        <dbReference type="ChEBI" id="CHEBI:132079"/>
        <dbReference type="ChEBI" id="CHEBI:132080"/>
    </reaction>
    <physiologicalReaction direction="left-to-right" evidence="10">
        <dbReference type="Rhea" id="RHEA:50125"/>
    </physiologicalReaction>
</comment>
<comment type="catalytic activity">
    <reaction evidence="15">
        <text>resolvin D2 + NAD(+) = 7-oxoresolvin D2 + NADH + H(+)</text>
        <dbReference type="Rhea" id="RHEA:53584"/>
        <dbReference type="ChEBI" id="CHEBI:15378"/>
        <dbReference type="ChEBI" id="CHEBI:57540"/>
        <dbReference type="ChEBI" id="CHEBI:57945"/>
        <dbReference type="ChEBI" id="CHEBI:133367"/>
        <dbReference type="ChEBI" id="CHEBI:137497"/>
    </reaction>
    <physiologicalReaction direction="left-to-right" evidence="15">
        <dbReference type="Rhea" id="RHEA:53585"/>
    </physiologicalReaction>
</comment>
<evidence type="ECO:0000256" key="9">
    <source>
        <dbReference type="ARBA" id="ARBA00047325"/>
    </source>
</evidence>
<dbReference type="GO" id="GO:0047034">
    <property type="term" value="F:15-hydroxyicosatetraenoate dehydrogenase activity"/>
    <property type="evidence" value="ECO:0007669"/>
    <property type="project" value="UniProtKB-EC"/>
</dbReference>
<dbReference type="PRINTS" id="PR00080">
    <property type="entry name" value="SDRFAMILY"/>
</dbReference>
<comment type="similarity">
    <text evidence="1 22">Belongs to the short-chain dehydrogenases/reductases (SDR) family.</text>
</comment>
<evidence type="ECO:0000256" key="13">
    <source>
        <dbReference type="ARBA" id="ARBA00048144"/>
    </source>
</evidence>
<dbReference type="OrthoDB" id="417891at2759"/>
<dbReference type="PANTHER" id="PTHR44229">
    <property type="entry name" value="15-HYDROXYPROSTAGLANDIN DEHYDROGENASE [NAD(+)]"/>
    <property type="match status" value="1"/>
</dbReference>
<dbReference type="InterPro" id="IPR036291">
    <property type="entry name" value="NAD(P)-bd_dom_sf"/>
</dbReference>
<evidence type="ECO:0000256" key="16">
    <source>
        <dbReference type="ARBA" id="ARBA00048535"/>
    </source>
</evidence>
<comment type="function">
    <text evidence="8">Catalyzes the NAD-dependent dehydrogenation (oxidation) of a broad array of hydroxylated polyunsaturated fatty acids (mainly eicosanoids and docosanoids, including prostaglandins, lipoxins and resolvins), yielding their corresponding keto (oxo) metabolites. Decreases the levels of the pro-proliferative prostaglandins such as prostaglandin E2 (whose activity is increased in cancer because of an increase in the expression of cyclooxygenase 2) and generates oxo-fatty acid products that can profoundly influence cell function by abrogating pro-inflammatory cytokine expression. Converts resolvins E1, D1 and D2 to their oxo products, which represents a mode of resolvin inactivation. Resolvin E1 plays important roles during the resolution phase of acute inflammation, while resolvins D1 and D2 have a unique role in obesity-induced adipose inflammation.</text>
</comment>
<comment type="catalytic activity">
    <reaction evidence="16">
        <text>lipoxin A4 + NAD(+) = 15-oxo-(5S,6R)-dihydroxy-(7E,9E,11Z,13E)-eicosatetraenoate + NADH + H(+)</text>
        <dbReference type="Rhea" id="RHEA:41572"/>
        <dbReference type="ChEBI" id="CHEBI:15378"/>
        <dbReference type="ChEBI" id="CHEBI:57540"/>
        <dbReference type="ChEBI" id="CHEBI:57945"/>
        <dbReference type="ChEBI" id="CHEBI:67026"/>
        <dbReference type="ChEBI" id="CHEBI:78311"/>
    </reaction>
    <physiologicalReaction direction="left-to-right" evidence="16">
        <dbReference type="Rhea" id="RHEA:41573"/>
    </physiologicalReaction>
</comment>
<dbReference type="SUPFAM" id="SSF51735">
    <property type="entry name" value="NAD(P)-binding Rossmann-fold domains"/>
    <property type="match status" value="1"/>
</dbReference>